<proteinExistence type="predicted"/>
<sequence length="120" mass="13267">MSSAPNTTTVVPVHRHIHLHRRLLHTQIHVKTKGVTWINPVHALQSAGCNWYADESLAVEVVGPLRSIVEDNIIGTKEEVQVNFQKRRGHAILSPLHLKFSDGLGEALDVAGRWSADVVS</sequence>
<protein>
    <submittedName>
        <fullName evidence="1">Uncharacterized protein</fullName>
    </submittedName>
</protein>
<dbReference type="Proteomes" id="UP001229421">
    <property type="component" value="Unassembled WGS sequence"/>
</dbReference>
<evidence type="ECO:0000313" key="2">
    <source>
        <dbReference type="Proteomes" id="UP001229421"/>
    </source>
</evidence>
<evidence type="ECO:0000313" key="1">
    <source>
        <dbReference type="EMBL" id="KAK1423793.1"/>
    </source>
</evidence>
<keyword evidence="2" id="KW-1185">Reference proteome</keyword>
<comment type="caution">
    <text evidence="1">The sequence shown here is derived from an EMBL/GenBank/DDBJ whole genome shotgun (WGS) entry which is preliminary data.</text>
</comment>
<name>A0AAD8KJ34_TARER</name>
<accession>A0AAD8KJ34</accession>
<gene>
    <name evidence="1" type="ORF">QVD17_19102</name>
</gene>
<dbReference type="EMBL" id="JAUHHV010000005">
    <property type="protein sequence ID" value="KAK1423793.1"/>
    <property type="molecule type" value="Genomic_DNA"/>
</dbReference>
<dbReference type="AlphaFoldDB" id="A0AAD8KJ34"/>
<organism evidence="1 2">
    <name type="scientific">Tagetes erecta</name>
    <name type="common">African marigold</name>
    <dbReference type="NCBI Taxonomy" id="13708"/>
    <lineage>
        <taxon>Eukaryota</taxon>
        <taxon>Viridiplantae</taxon>
        <taxon>Streptophyta</taxon>
        <taxon>Embryophyta</taxon>
        <taxon>Tracheophyta</taxon>
        <taxon>Spermatophyta</taxon>
        <taxon>Magnoliopsida</taxon>
        <taxon>eudicotyledons</taxon>
        <taxon>Gunneridae</taxon>
        <taxon>Pentapetalae</taxon>
        <taxon>asterids</taxon>
        <taxon>campanulids</taxon>
        <taxon>Asterales</taxon>
        <taxon>Asteraceae</taxon>
        <taxon>Asteroideae</taxon>
        <taxon>Heliantheae alliance</taxon>
        <taxon>Tageteae</taxon>
        <taxon>Tagetes</taxon>
    </lineage>
</organism>
<reference evidence="1" key="1">
    <citation type="journal article" date="2023" name="bioRxiv">
        <title>Improved chromosome-level genome assembly for marigold (Tagetes erecta).</title>
        <authorList>
            <person name="Jiang F."/>
            <person name="Yuan L."/>
            <person name="Wang S."/>
            <person name="Wang H."/>
            <person name="Xu D."/>
            <person name="Wang A."/>
            <person name="Fan W."/>
        </authorList>
    </citation>
    <scope>NUCLEOTIDE SEQUENCE</scope>
    <source>
        <strain evidence="1">WSJ</strain>
        <tissue evidence="1">Leaf</tissue>
    </source>
</reference>